<feature type="coiled-coil region" evidence="6">
    <location>
        <begin position="366"/>
        <end position="400"/>
    </location>
</feature>
<name>A0A841RBG2_9SPIO</name>
<comment type="subcellular location">
    <subcellularLocation>
        <location evidence="1">Cell membrane</location>
        <topology evidence="1">Multi-pass membrane protein</topology>
    </subcellularLocation>
</comment>
<feature type="transmembrane region" description="Helical" evidence="7">
    <location>
        <begin position="262"/>
        <end position="295"/>
    </location>
</feature>
<organism evidence="8 9">
    <name type="scientific">Spirochaeta isovalerica</name>
    <dbReference type="NCBI Taxonomy" id="150"/>
    <lineage>
        <taxon>Bacteria</taxon>
        <taxon>Pseudomonadati</taxon>
        <taxon>Spirochaetota</taxon>
        <taxon>Spirochaetia</taxon>
        <taxon>Spirochaetales</taxon>
        <taxon>Spirochaetaceae</taxon>
        <taxon>Spirochaeta</taxon>
    </lineage>
</organism>
<evidence type="ECO:0000256" key="5">
    <source>
        <dbReference type="ARBA" id="ARBA00023136"/>
    </source>
</evidence>
<keyword evidence="9" id="KW-1185">Reference proteome</keyword>
<evidence type="ECO:0000256" key="2">
    <source>
        <dbReference type="ARBA" id="ARBA00022475"/>
    </source>
</evidence>
<gene>
    <name evidence="8" type="ORF">HNR50_002364</name>
</gene>
<feature type="transmembrane region" description="Helical" evidence="7">
    <location>
        <begin position="55"/>
        <end position="88"/>
    </location>
</feature>
<evidence type="ECO:0000256" key="3">
    <source>
        <dbReference type="ARBA" id="ARBA00022692"/>
    </source>
</evidence>
<dbReference type="AlphaFoldDB" id="A0A841RBG2"/>
<keyword evidence="4 7" id="KW-1133">Transmembrane helix</keyword>
<dbReference type="RefSeq" id="WP_184746958.1">
    <property type="nucleotide sequence ID" value="NZ_JACHGJ010000004.1"/>
</dbReference>
<dbReference type="CDD" id="cd06579">
    <property type="entry name" value="TM_PBP1_transp_AraH_like"/>
    <property type="match status" value="1"/>
</dbReference>
<evidence type="ECO:0000256" key="7">
    <source>
        <dbReference type="SAM" id="Phobius"/>
    </source>
</evidence>
<proteinExistence type="predicted"/>
<evidence type="ECO:0000256" key="4">
    <source>
        <dbReference type="ARBA" id="ARBA00022989"/>
    </source>
</evidence>
<protein>
    <submittedName>
        <fullName evidence="8">Ribose transport system permease protein</fullName>
    </submittedName>
</protein>
<evidence type="ECO:0000256" key="1">
    <source>
        <dbReference type="ARBA" id="ARBA00004651"/>
    </source>
</evidence>
<sequence>MSYSNDNKTLFENFRDIGLQKFLAPAALVILYIFFGLFGRNFFSYSTLINILDSSYYIGFIAIGVTFVIITGGIDLSVGTVMMCAAIIGGTAYKSWGWPMWLSLILILIIATAFGFFNGIMVSRLNLPPFIATLGTMMISMGVGSIVSNVRSATFPTRSNADGWFKSIFKHINEDGASFPTGALVLLVVTLLAWLILTRTKMGRYIFAIGSNKEAARLSGVNVRKWEMMAYVVSGFLAGIGGIAFAAVYTTVMPAQGQGFELYAIAGAVIGGTSLSGGVGSVFGTLIGVYIMSVLRTGLPSMDLQAHYQTFFTGVVVIGAVLLDIYRNKKASQVKIPAKSDLYRSEMTEKIKSLKNSLQGADSPESESIKAEIAAARKEMNEVYKKLKEEEKKLKQGLAED</sequence>
<reference evidence="8 9" key="1">
    <citation type="submission" date="2020-08" db="EMBL/GenBank/DDBJ databases">
        <title>Genomic Encyclopedia of Type Strains, Phase IV (KMG-IV): sequencing the most valuable type-strain genomes for metagenomic binning, comparative biology and taxonomic classification.</title>
        <authorList>
            <person name="Goeker M."/>
        </authorList>
    </citation>
    <scope>NUCLEOTIDE SEQUENCE [LARGE SCALE GENOMIC DNA]</scope>
    <source>
        <strain evidence="8 9">DSM 2461</strain>
    </source>
</reference>
<evidence type="ECO:0000313" key="9">
    <source>
        <dbReference type="Proteomes" id="UP000587760"/>
    </source>
</evidence>
<feature type="transmembrane region" description="Helical" evidence="7">
    <location>
        <begin position="22"/>
        <end position="43"/>
    </location>
</feature>
<feature type="transmembrane region" description="Helical" evidence="7">
    <location>
        <begin position="307"/>
        <end position="326"/>
    </location>
</feature>
<dbReference type="PANTHER" id="PTHR32196:SF72">
    <property type="entry name" value="RIBOSE IMPORT PERMEASE PROTEIN RBSC"/>
    <property type="match status" value="1"/>
</dbReference>
<dbReference type="EMBL" id="JACHGJ010000004">
    <property type="protein sequence ID" value="MBB6480691.1"/>
    <property type="molecule type" value="Genomic_DNA"/>
</dbReference>
<keyword evidence="2" id="KW-1003">Cell membrane</keyword>
<evidence type="ECO:0000313" key="8">
    <source>
        <dbReference type="EMBL" id="MBB6480691.1"/>
    </source>
</evidence>
<feature type="transmembrane region" description="Helical" evidence="7">
    <location>
        <begin position="127"/>
        <end position="150"/>
    </location>
</feature>
<accession>A0A841RBG2</accession>
<keyword evidence="5 7" id="KW-0472">Membrane</keyword>
<keyword evidence="3 7" id="KW-0812">Transmembrane</keyword>
<feature type="transmembrane region" description="Helical" evidence="7">
    <location>
        <begin position="100"/>
        <end position="121"/>
    </location>
</feature>
<dbReference type="GO" id="GO:0005886">
    <property type="term" value="C:plasma membrane"/>
    <property type="evidence" value="ECO:0007669"/>
    <property type="project" value="UniProtKB-SubCell"/>
</dbReference>
<feature type="transmembrane region" description="Helical" evidence="7">
    <location>
        <begin position="228"/>
        <end position="250"/>
    </location>
</feature>
<comment type="caution">
    <text evidence="8">The sequence shown here is derived from an EMBL/GenBank/DDBJ whole genome shotgun (WGS) entry which is preliminary data.</text>
</comment>
<feature type="transmembrane region" description="Helical" evidence="7">
    <location>
        <begin position="176"/>
        <end position="197"/>
    </location>
</feature>
<dbReference type="Proteomes" id="UP000587760">
    <property type="component" value="Unassembled WGS sequence"/>
</dbReference>
<dbReference type="InterPro" id="IPR001851">
    <property type="entry name" value="ABC_transp_permease"/>
</dbReference>
<dbReference type="PANTHER" id="PTHR32196">
    <property type="entry name" value="ABC TRANSPORTER PERMEASE PROTEIN YPHD-RELATED-RELATED"/>
    <property type="match status" value="1"/>
</dbReference>
<evidence type="ECO:0000256" key="6">
    <source>
        <dbReference type="SAM" id="Coils"/>
    </source>
</evidence>
<dbReference type="Pfam" id="PF02653">
    <property type="entry name" value="BPD_transp_2"/>
    <property type="match status" value="1"/>
</dbReference>
<keyword evidence="6" id="KW-0175">Coiled coil</keyword>
<dbReference type="GO" id="GO:0022857">
    <property type="term" value="F:transmembrane transporter activity"/>
    <property type="evidence" value="ECO:0007669"/>
    <property type="project" value="InterPro"/>
</dbReference>